<dbReference type="AlphaFoldDB" id="A0A5N0TH31"/>
<reference evidence="3 4" key="1">
    <citation type="submission" date="2019-09" db="EMBL/GenBank/DDBJ databases">
        <title>Wenzhouxiangella sp. Genome sequencing and assembly.</title>
        <authorList>
            <person name="Zhang R."/>
        </authorList>
    </citation>
    <scope>NUCLEOTIDE SEQUENCE [LARGE SCALE GENOMIC DNA]</scope>
    <source>
        <strain evidence="3 4">W260</strain>
    </source>
</reference>
<keyword evidence="1" id="KW-0175">Coiled coil</keyword>
<evidence type="ECO:0008006" key="5">
    <source>
        <dbReference type="Google" id="ProtNLM"/>
    </source>
</evidence>
<dbReference type="Gene3D" id="3.40.50.410">
    <property type="entry name" value="von Willebrand factor, type A domain"/>
    <property type="match status" value="1"/>
</dbReference>
<evidence type="ECO:0000256" key="2">
    <source>
        <dbReference type="SAM" id="Phobius"/>
    </source>
</evidence>
<dbReference type="Proteomes" id="UP000325372">
    <property type="component" value="Unassembled WGS sequence"/>
</dbReference>
<dbReference type="SUPFAM" id="SSF53300">
    <property type="entry name" value="vWA-like"/>
    <property type="match status" value="1"/>
</dbReference>
<sequence length="311" mass="33942">MRRRRGMGSVFSLSAIDLFASGMGAFIIITIILMPDYQKEVRMEGHLAYLDALARESETLLDETEMGVERLQMALDAARTRQLELEAEERILGSEINTLNAQLTARRQQPTPAVLDEELEDTANAHAVTFRFLGLKTEQTRYVLLVDMNKFLGEHSELVLRSVGRALDALQPGFEVGIIGFQQLDDGPRFHHWPTEGALAPVTAANRARALRWLGDRSGAFAGGSPMLAAFEAAYRTPAGAVILFSDGLPNPAFNRGLPARPLAQAITVANPGNVEVHAVTIGDYFKYQGTVAFMETLARANSGGFLALAQ</sequence>
<keyword evidence="4" id="KW-1185">Reference proteome</keyword>
<dbReference type="InterPro" id="IPR036465">
    <property type="entry name" value="vWFA_dom_sf"/>
</dbReference>
<accession>A0A5N0TH31</accession>
<organism evidence="3 4">
    <name type="scientific">Marinihelvus fidelis</name>
    <dbReference type="NCBI Taxonomy" id="2613842"/>
    <lineage>
        <taxon>Bacteria</taxon>
        <taxon>Pseudomonadati</taxon>
        <taxon>Pseudomonadota</taxon>
        <taxon>Gammaproteobacteria</taxon>
        <taxon>Chromatiales</taxon>
        <taxon>Wenzhouxiangellaceae</taxon>
        <taxon>Marinihelvus</taxon>
    </lineage>
</organism>
<proteinExistence type="predicted"/>
<keyword evidence="2" id="KW-1133">Transmembrane helix</keyword>
<evidence type="ECO:0000256" key="1">
    <source>
        <dbReference type="SAM" id="Coils"/>
    </source>
</evidence>
<protein>
    <recommendedName>
        <fullName evidence="5">VWA domain-containing protein</fullName>
    </recommendedName>
</protein>
<evidence type="ECO:0000313" key="4">
    <source>
        <dbReference type="Proteomes" id="UP000325372"/>
    </source>
</evidence>
<keyword evidence="2" id="KW-0812">Transmembrane</keyword>
<evidence type="ECO:0000313" key="3">
    <source>
        <dbReference type="EMBL" id="KAA9132589.1"/>
    </source>
</evidence>
<dbReference type="RefSeq" id="WP_150863298.1">
    <property type="nucleotide sequence ID" value="NZ_VYXP01000003.1"/>
</dbReference>
<gene>
    <name evidence="3" type="ORF">F3N42_05050</name>
</gene>
<dbReference type="EMBL" id="VYXP01000003">
    <property type="protein sequence ID" value="KAA9132589.1"/>
    <property type="molecule type" value="Genomic_DNA"/>
</dbReference>
<feature type="transmembrane region" description="Helical" evidence="2">
    <location>
        <begin position="12"/>
        <end position="34"/>
    </location>
</feature>
<comment type="caution">
    <text evidence="3">The sequence shown here is derived from an EMBL/GenBank/DDBJ whole genome shotgun (WGS) entry which is preliminary data.</text>
</comment>
<keyword evidence="2" id="KW-0472">Membrane</keyword>
<feature type="coiled-coil region" evidence="1">
    <location>
        <begin position="61"/>
        <end position="88"/>
    </location>
</feature>
<name>A0A5N0TH31_9GAMM</name>